<reference evidence="1 2" key="1">
    <citation type="submission" date="2021-01" db="EMBL/GenBank/DDBJ databases">
        <title>Whole genome shotgun sequence of Plantactinospora endophytica NBRC 110450.</title>
        <authorList>
            <person name="Komaki H."/>
            <person name="Tamura T."/>
        </authorList>
    </citation>
    <scope>NUCLEOTIDE SEQUENCE [LARGE SCALE GENOMIC DNA]</scope>
    <source>
        <strain evidence="1 2">NBRC 110450</strain>
    </source>
</reference>
<dbReference type="EMBL" id="BONW01000005">
    <property type="protein sequence ID" value="GIG86806.1"/>
    <property type="molecule type" value="Genomic_DNA"/>
</dbReference>
<gene>
    <name evidence="1" type="ORF">Pen02_17420</name>
</gene>
<proteinExistence type="predicted"/>
<protein>
    <submittedName>
        <fullName evidence="1">Uncharacterized protein</fullName>
    </submittedName>
</protein>
<keyword evidence="2" id="KW-1185">Reference proteome</keyword>
<sequence length="70" mass="7079">MPAIESVSRISSGAYATLESASEANTGSAMRLGSRVCCNLSDRNGLPSSRRLTNEVGLATTAKGTGAGFA</sequence>
<name>A0ABQ4DXL1_9ACTN</name>
<organism evidence="1 2">
    <name type="scientific">Plantactinospora endophytica</name>
    <dbReference type="NCBI Taxonomy" id="673535"/>
    <lineage>
        <taxon>Bacteria</taxon>
        <taxon>Bacillati</taxon>
        <taxon>Actinomycetota</taxon>
        <taxon>Actinomycetes</taxon>
        <taxon>Micromonosporales</taxon>
        <taxon>Micromonosporaceae</taxon>
        <taxon>Plantactinospora</taxon>
    </lineage>
</organism>
<evidence type="ECO:0000313" key="1">
    <source>
        <dbReference type="EMBL" id="GIG86806.1"/>
    </source>
</evidence>
<dbReference type="Proteomes" id="UP000646749">
    <property type="component" value="Unassembled WGS sequence"/>
</dbReference>
<comment type="caution">
    <text evidence="1">The sequence shown here is derived from an EMBL/GenBank/DDBJ whole genome shotgun (WGS) entry which is preliminary data.</text>
</comment>
<accession>A0ABQ4DXL1</accession>
<evidence type="ECO:0000313" key="2">
    <source>
        <dbReference type="Proteomes" id="UP000646749"/>
    </source>
</evidence>